<accession>A0A241Q049</accession>
<sequence length="123" mass="14369">MNKEILNLVTKIFTFLKLEDYTKLKNILTTIEKNYPNYYKIFENFKDKNLTEKVSGVLSDVFESLTLGGSPLVLLGKKAEKEEKEKELISQKGLLKDEIKEILKNYSEPSEEKNFLEFLLEKI</sequence>
<gene>
    <name evidence="1" type="ORF">CBG61_04080</name>
</gene>
<evidence type="ECO:0000313" key="2">
    <source>
        <dbReference type="Proteomes" id="UP000197638"/>
    </source>
</evidence>
<protein>
    <submittedName>
        <fullName evidence="1">Uncharacterized protein</fullName>
    </submittedName>
</protein>
<organism evidence="1 2">
    <name type="scientific">Fusobacterium nucleatum subsp. polymorphum</name>
    <name type="common">Fusobacterium polymorphum</name>
    <dbReference type="NCBI Taxonomy" id="76857"/>
    <lineage>
        <taxon>Bacteria</taxon>
        <taxon>Fusobacteriati</taxon>
        <taxon>Fusobacteriota</taxon>
        <taxon>Fusobacteriia</taxon>
        <taxon>Fusobacteriales</taxon>
        <taxon>Fusobacteriaceae</taxon>
        <taxon>Fusobacterium</taxon>
    </lineage>
</organism>
<evidence type="ECO:0000313" key="1">
    <source>
        <dbReference type="EMBL" id="ASG28192.1"/>
    </source>
</evidence>
<dbReference type="AlphaFoldDB" id="A0A241Q049"/>
<dbReference type="EMBL" id="CP022123">
    <property type="protein sequence ID" value="ASG28192.1"/>
    <property type="molecule type" value="Genomic_DNA"/>
</dbReference>
<dbReference type="Proteomes" id="UP000197638">
    <property type="component" value="Chromosome"/>
</dbReference>
<dbReference type="RefSeq" id="WP_088764943.1">
    <property type="nucleotide sequence ID" value="NZ_CP022123.1"/>
</dbReference>
<proteinExistence type="predicted"/>
<name>A0A241Q049_FUSNP</name>
<reference evidence="1 2" key="1">
    <citation type="submission" date="2017-06" db="EMBL/GenBank/DDBJ databases">
        <title>Genome sequencing of Fusobacterium nucleatum subsp. polymorphum KCOM 1275 (=ChDC F310).</title>
        <authorList>
            <person name="Kook J.-K."/>
            <person name="Park S.-N."/>
            <person name="Lim Y.K."/>
            <person name="Roh H."/>
        </authorList>
    </citation>
    <scope>NUCLEOTIDE SEQUENCE [LARGE SCALE GENOMIC DNA]</scope>
    <source>
        <strain evidence="1 2">KCOM 1275</strain>
    </source>
</reference>